<organism evidence="4 5">
    <name type="scientific">Clavibacter michiganensis</name>
    <dbReference type="NCBI Taxonomy" id="28447"/>
    <lineage>
        <taxon>Bacteria</taxon>
        <taxon>Bacillati</taxon>
        <taxon>Actinomycetota</taxon>
        <taxon>Actinomycetes</taxon>
        <taxon>Micrococcales</taxon>
        <taxon>Microbacteriaceae</taxon>
        <taxon>Clavibacter</taxon>
    </lineage>
</organism>
<evidence type="ECO:0000259" key="3">
    <source>
        <dbReference type="Pfam" id="PF20693"/>
    </source>
</evidence>
<feature type="region of interest" description="Disordered" evidence="1">
    <location>
        <begin position="512"/>
        <end position="532"/>
    </location>
</feature>
<accession>A0A251XWB6</accession>
<dbReference type="Pfam" id="PF20693">
    <property type="entry name" value="YobI-ATPase"/>
    <property type="match status" value="1"/>
</dbReference>
<evidence type="ECO:0000256" key="2">
    <source>
        <dbReference type="SAM" id="Phobius"/>
    </source>
</evidence>
<feature type="domain" description="YobI-like P-loop NTPase" evidence="3">
    <location>
        <begin position="2"/>
        <end position="366"/>
    </location>
</feature>
<proteinExistence type="predicted"/>
<dbReference type="Proteomes" id="UP000195106">
    <property type="component" value="Unassembled WGS sequence"/>
</dbReference>
<gene>
    <name evidence="4" type="ORF">CMsap09_13080</name>
</gene>
<feature type="transmembrane region" description="Helical" evidence="2">
    <location>
        <begin position="121"/>
        <end position="142"/>
    </location>
</feature>
<keyword evidence="2" id="KW-0472">Membrane</keyword>
<evidence type="ECO:0000313" key="4">
    <source>
        <dbReference type="EMBL" id="OUE09874.1"/>
    </source>
</evidence>
<dbReference type="EMBL" id="MDHJ01000001">
    <property type="protein sequence ID" value="OUE09874.1"/>
    <property type="molecule type" value="Genomic_DNA"/>
</dbReference>
<evidence type="ECO:0000313" key="5">
    <source>
        <dbReference type="Proteomes" id="UP000195106"/>
    </source>
</evidence>
<keyword evidence="2" id="KW-1133">Transmembrane helix</keyword>
<reference evidence="4 5" key="1">
    <citation type="submission" date="2016-08" db="EMBL/GenBank/DDBJ databases">
        <title>Genome sequence of Clavibacter michiganensis spp. strain CASJ009.</title>
        <authorList>
            <person name="Thapa S.P."/>
            <person name="Coaker G."/>
        </authorList>
    </citation>
    <scope>NUCLEOTIDE SEQUENCE [LARGE SCALE GENOMIC DNA]</scope>
    <source>
        <strain evidence="4">CASJ009</strain>
    </source>
</reference>
<dbReference type="InterPro" id="IPR048428">
    <property type="entry name" value="YobI-NTPase"/>
</dbReference>
<keyword evidence="2" id="KW-0812">Transmembrane</keyword>
<feature type="transmembrane region" description="Helical" evidence="2">
    <location>
        <begin position="84"/>
        <end position="109"/>
    </location>
</feature>
<sequence length="532" mass="58818">MGKSSVLSEFAKRRDNQVIKISLLTLGAGPDHSTAGSESNPAAQTTSNRIQKEIVKQLLYQQSPARTPQSRFRRIVRPRPLQEWVLAVGGGVVALLALLASGALVPIAASLEIDLWSPPSPVRLTAVGVVALLLATLLVRLIRSVLAGHVGIEKVAAGPATISLPPRSTSYFDEYLDEIIYFFEVDSGRDVVIIEDLDRFDDPGIYESLRSLNGLLNSAQQLQGRNIRFVYAVRDSIFEGHGVTPSGSMESVSDETERGNRTKFLELIIPMVPFITHRNARDLLYAALTARGHTIPRPLVDLAARHVPDMRLIHNIVNEYDVFKRQLLDVEQPVPQLDAERLFSMVLFKNTQATDFEAIRRGDSSLDRLFDTWRQLVGANDDHLRRENDRLRVRIEQNAAATDQAADLGHRLQDVINVLVDAPGSMFAAKTVSVDGTTIDAAGMQNPDFWRSFSQSNSSLTFSMHPGRYSYSQEMTLSAEALETLLGHRSTARLRAPDPWMEIARRCGSMMQASSSCGATPGRHSSSETILR</sequence>
<comment type="caution">
    <text evidence="4">The sequence shown here is derived from an EMBL/GenBank/DDBJ whole genome shotgun (WGS) entry which is preliminary data.</text>
</comment>
<dbReference type="AlphaFoldDB" id="A0A251XWB6"/>
<name>A0A251XWB6_9MICO</name>
<protein>
    <recommendedName>
        <fullName evidence="3">YobI-like P-loop NTPase domain-containing protein</fullName>
    </recommendedName>
</protein>
<evidence type="ECO:0000256" key="1">
    <source>
        <dbReference type="SAM" id="MobiDB-lite"/>
    </source>
</evidence>